<evidence type="ECO:0000256" key="3">
    <source>
        <dbReference type="ARBA" id="ARBA00022989"/>
    </source>
</evidence>
<dbReference type="Gene3D" id="1.20.1540.10">
    <property type="entry name" value="Rhomboid-like"/>
    <property type="match status" value="1"/>
</dbReference>
<dbReference type="GO" id="GO:0006508">
    <property type="term" value="P:proteolysis"/>
    <property type="evidence" value="ECO:0007669"/>
    <property type="project" value="UniProtKB-KW"/>
</dbReference>
<feature type="transmembrane region" description="Helical" evidence="6">
    <location>
        <begin position="202"/>
        <end position="222"/>
    </location>
</feature>
<dbReference type="InterPro" id="IPR022764">
    <property type="entry name" value="Peptidase_S54_rhomboid_dom"/>
</dbReference>
<accession>A0ABU4VIQ7</accession>
<gene>
    <name evidence="8" type="ORF">SK069_06495</name>
</gene>
<keyword evidence="3 6" id="KW-1133">Transmembrane helix</keyword>
<evidence type="ECO:0000313" key="8">
    <source>
        <dbReference type="EMBL" id="MDX8151232.1"/>
    </source>
</evidence>
<evidence type="ECO:0000313" key="9">
    <source>
        <dbReference type="Proteomes" id="UP001277761"/>
    </source>
</evidence>
<keyword evidence="2 6" id="KW-0812">Transmembrane</keyword>
<feature type="transmembrane region" description="Helical" evidence="6">
    <location>
        <begin position="173"/>
        <end position="196"/>
    </location>
</feature>
<feature type="transmembrane region" description="Helical" evidence="6">
    <location>
        <begin position="100"/>
        <end position="118"/>
    </location>
</feature>
<dbReference type="InterPro" id="IPR035952">
    <property type="entry name" value="Rhomboid-like_sf"/>
</dbReference>
<proteinExistence type="predicted"/>
<dbReference type="EMBL" id="JAXAVX010000002">
    <property type="protein sequence ID" value="MDX8151232.1"/>
    <property type="molecule type" value="Genomic_DNA"/>
</dbReference>
<dbReference type="GO" id="GO:0008233">
    <property type="term" value="F:peptidase activity"/>
    <property type="evidence" value="ECO:0007669"/>
    <property type="project" value="UniProtKB-KW"/>
</dbReference>
<comment type="subcellular location">
    <subcellularLocation>
        <location evidence="1">Membrane</location>
        <topology evidence="1">Multi-pass membrane protein</topology>
    </subcellularLocation>
</comment>
<name>A0ABU4VIQ7_9ACTN</name>
<keyword evidence="8" id="KW-0378">Hydrolase</keyword>
<evidence type="ECO:0000256" key="2">
    <source>
        <dbReference type="ARBA" id="ARBA00022692"/>
    </source>
</evidence>
<feature type="transmembrane region" description="Helical" evidence="6">
    <location>
        <begin position="234"/>
        <end position="253"/>
    </location>
</feature>
<feature type="transmembrane region" description="Helical" evidence="6">
    <location>
        <begin position="259"/>
        <end position="277"/>
    </location>
</feature>
<dbReference type="EC" id="3.4.21.105" evidence="8"/>
<evidence type="ECO:0000256" key="5">
    <source>
        <dbReference type="SAM" id="MobiDB-lite"/>
    </source>
</evidence>
<keyword evidence="4 6" id="KW-0472">Membrane</keyword>
<protein>
    <submittedName>
        <fullName evidence="8">Rhomboid family intramembrane serine protease</fullName>
        <ecNumber evidence="8">3.4.21.105</ecNumber>
    </submittedName>
</protein>
<organism evidence="8 9">
    <name type="scientific">Patulibacter brassicae</name>
    <dbReference type="NCBI Taxonomy" id="1705717"/>
    <lineage>
        <taxon>Bacteria</taxon>
        <taxon>Bacillati</taxon>
        <taxon>Actinomycetota</taxon>
        <taxon>Thermoleophilia</taxon>
        <taxon>Solirubrobacterales</taxon>
        <taxon>Patulibacteraceae</taxon>
        <taxon>Patulibacter</taxon>
    </lineage>
</organism>
<evidence type="ECO:0000256" key="4">
    <source>
        <dbReference type="ARBA" id="ARBA00023136"/>
    </source>
</evidence>
<sequence length="279" mass="28882">MPGAAELFTACRSCGQQVSTFVTECPYCGARLRRRAPRLERRDGDLEALLRAPTVEPDRQLDDDVVVPLKRRRKVKAPRAAKAPRPSRSRGGRASSADRRAWVTIVIVLLSLVGIPAARAVSVGDLFLFAGPGGSEPWTYATAALSYSGVWHGIGVLTTLGVFGWLWERRAGLLGSVVVLLTFLVAGVGGLALAASAGGTDFYAGGGGAATALAMAWIVAELRARQRNESIDGDLLGATTLLGLTLVTCAVSAAGAPVAAAIGVPLGALLGLALSAARR</sequence>
<dbReference type="Proteomes" id="UP001277761">
    <property type="component" value="Unassembled WGS sequence"/>
</dbReference>
<evidence type="ECO:0000259" key="7">
    <source>
        <dbReference type="Pfam" id="PF01694"/>
    </source>
</evidence>
<evidence type="ECO:0000256" key="1">
    <source>
        <dbReference type="ARBA" id="ARBA00004141"/>
    </source>
</evidence>
<feature type="domain" description="Peptidase S54 rhomboid" evidence="7">
    <location>
        <begin position="136"/>
        <end position="274"/>
    </location>
</feature>
<dbReference type="SUPFAM" id="SSF144091">
    <property type="entry name" value="Rhomboid-like"/>
    <property type="match status" value="1"/>
</dbReference>
<keyword evidence="9" id="KW-1185">Reference proteome</keyword>
<evidence type="ECO:0000256" key="6">
    <source>
        <dbReference type="SAM" id="Phobius"/>
    </source>
</evidence>
<keyword evidence="8" id="KW-0645">Protease</keyword>
<dbReference type="RefSeq" id="WP_319953382.1">
    <property type="nucleotide sequence ID" value="NZ_JAXAVX010000002.1"/>
</dbReference>
<reference evidence="8 9" key="1">
    <citation type="submission" date="2023-11" db="EMBL/GenBank/DDBJ databases">
        <authorList>
            <person name="Xu M."/>
            <person name="Jiang T."/>
        </authorList>
    </citation>
    <scope>NUCLEOTIDE SEQUENCE [LARGE SCALE GENOMIC DNA]</scope>
    <source>
        <strain evidence="8 9">SD</strain>
    </source>
</reference>
<feature type="transmembrane region" description="Helical" evidence="6">
    <location>
        <begin position="138"/>
        <end position="166"/>
    </location>
</feature>
<dbReference type="Pfam" id="PF01694">
    <property type="entry name" value="Rhomboid"/>
    <property type="match status" value="1"/>
</dbReference>
<feature type="region of interest" description="Disordered" evidence="5">
    <location>
        <begin position="73"/>
        <end position="95"/>
    </location>
</feature>
<comment type="caution">
    <text evidence="8">The sequence shown here is derived from an EMBL/GenBank/DDBJ whole genome shotgun (WGS) entry which is preliminary data.</text>
</comment>